<protein>
    <recommendedName>
        <fullName evidence="9">Homeobox domain-containing protein</fullName>
    </recommendedName>
</protein>
<dbReference type="OMA" id="YESETSC"/>
<feature type="compositionally biased region" description="Low complexity" evidence="8">
    <location>
        <begin position="196"/>
        <end position="205"/>
    </location>
</feature>
<evidence type="ECO:0000313" key="11">
    <source>
        <dbReference type="Proteomes" id="UP000694892"/>
    </source>
</evidence>
<evidence type="ECO:0000256" key="4">
    <source>
        <dbReference type="ARBA" id="ARBA00023155"/>
    </source>
</evidence>
<dbReference type="FunFam" id="1.10.10.60:FF:000451">
    <property type="entry name" value="Homeobox protein vent1"/>
    <property type="match status" value="1"/>
</dbReference>
<gene>
    <name evidence="10" type="ORF">XELAEV_18034615mg</name>
</gene>
<keyword evidence="3 6" id="KW-0238">DNA-binding</keyword>
<dbReference type="InterPro" id="IPR009057">
    <property type="entry name" value="Homeodomain-like_sf"/>
</dbReference>
<evidence type="ECO:0000256" key="3">
    <source>
        <dbReference type="ARBA" id="ARBA00023125"/>
    </source>
</evidence>
<evidence type="ECO:0000256" key="6">
    <source>
        <dbReference type="PROSITE-ProRule" id="PRU00108"/>
    </source>
</evidence>
<accession>A0A974CGF2</accession>
<dbReference type="InterPro" id="IPR001356">
    <property type="entry name" value="HD"/>
</dbReference>
<feature type="DNA-binding region" description="Homeobox" evidence="6">
    <location>
        <begin position="227"/>
        <end position="286"/>
    </location>
</feature>
<dbReference type="GO" id="GO:1990837">
    <property type="term" value="F:sequence-specific double-stranded DNA binding"/>
    <property type="evidence" value="ECO:0007669"/>
    <property type="project" value="TreeGrafter"/>
</dbReference>
<evidence type="ECO:0000256" key="5">
    <source>
        <dbReference type="ARBA" id="ARBA00023242"/>
    </source>
</evidence>
<dbReference type="PRINTS" id="PR00024">
    <property type="entry name" value="HOMEOBOX"/>
</dbReference>
<feature type="region of interest" description="Disordered" evidence="8">
    <location>
        <begin position="171"/>
        <end position="225"/>
    </location>
</feature>
<dbReference type="SMART" id="SM00389">
    <property type="entry name" value="HOX"/>
    <property type="match status" value="1"/>
</dbReference>
<evidence type="ECO:0000313" key="10">
    <source>
        <dbReference type="EMBL" id="OCT71636.1"/>
    </source>
</evidence>
<dbReference type="GO" id="GO:0048812">
    <property type="term" value="P:neuron projection morphogenesis"/>
    <property type="evidence" value="ECO:0007669"/>
    <property type="project" value="TreeGrafter"/>
</dbReference>
<evidence type="ECO:0000256" key="7">
    <source>
        <dbReference type="RuleBase" id="RU000682"/>
    </source>
</evidence>
<dbReference type="InterPro" id="IPR017970">
    <property type="entry name" value="Homeobox_CS"/>
</dbReference>
<dbReference type="GO" id="GO:0021520">
    <property type="term" value="P:spinal cord motor neuron cell fate specification"/>
    <property type="evidence" value="ECO:0007669"/>
    <property type="project" value="InterPro"/>
</dbReference>
<dbReference type="GO" id="GO:0005634">
    <property type="term" value="C:nucleus"/>
    <property type="evidence" value="ECO:0007669"/>
    <property type="project" value="UniProtKB-SubCell"/>
</dbReference>
<dbReference type="Gene3D" id="1.10.10.60">
    <property type="entry name" value="Homeodomain-like"/>
    <property type="match status" value="1"/>
</dbReference>
<dbReference type="CDD" id="cd00086">
    <property type="entry name" value="homeodomain"/>
    <property type="match status" value="1"/>
</dbReference>
<feature type="domain" description="Homeobox" evidence="9">
    <location>
        <begin position="225"/>
        <end position="285"/>
    </location>
</feature>
<evidence type="ECO:0000256" key="8">
    <source>
        <dbReference type="SAM" id="MobiDB-lite"/>
    </source>
</evidence>
<dbReference type="PROSITE" id="PS50071">
    <property type="entry name" value="HOMEOBOX_2"/>
    <property type="match status" value="1"/>
</dbReference>
<dbReference type="SUPFAM" id="SSF46689">
    <property type="entry name" value="Homeodomain-like"/>
    <property type="match status" value="1"/>
</dbReference>
<dbReference type="EMBL" id="CM004478">
    <property type="protein sequence ID" value="OCT71636.1"/>
    <property type="molecule type" value="Genomic_DNA"/>
</dbReference>
<comment type="subcellular location">
    <subcellularLocation>
        <location evidence="1 6 7">Nucleus</location>
    </subcellularLocation>
</comment>
<organism evidence="10 11">
    <name type="scientific">Xenopus laevis</name>
    <name type="common">African clawed frog</name>
    <dbReference type="NCBI Taxonomy" id="8355"/>
    <lineage>
        <taxon>Eukaryota</taxon>
        <taxon>Metazoa</taxon>
        <taxon>Chordata</taxon>
        <taxon>Craniata</taxon>
        <taxon>Vertebrata</taxon>
        <taxon>Euteleostomi</taxon>
        <taxon>Amphibia</taxon>
        <taxon>Batrachia</taxon>
        <taxon>Anura</taxon>
        <taxon>Pipoidea</taxon>
        <taxon>Pipidae</taxon>
        <taxon>Xenopodinae</taxon>
        <taxon>Xenopus</taxon>
        <taxon>Xenopus</taxon>
    </lineage>
</organism>
<name>A0A974CGF2_XENLA</name>
<sequence length="380" mass="42497">MGHLVIQELKRHLHAGAPSGAFMDARSVRHCRGAGGRRGPWTLVPNTRTNTDKMTKAFSSVEWLAQSSRRSHREQPSKVDQKYSPYPSPSLPSWNSDVSPSSWNSQLSPDPDSAQVSPCPASAQVSPYSSDSEISLYSHEEEASFYGMDLNTSSSPGDNGLLHSEMVSVPDNIPRASSDEDAAKSAYSTSTDSGYESETSCSSSTAPEGDAISLSPNDTSYEEGKMGRRLRTAFTSDQISTLEKTFQKHRYLGASERQKLAAKLQLSEVQIKTWFQNRRMKYKREIQDGRPDSYHPAQFFGVYGYAQQPTPVFQHAVQHPYPGYNPLMETLPGTMPYTMHPPAMDSMTPFNSQPFQMLYLPQEHLGQPLTYQEERPFVRY</sequence>
<dbReference type="Pfam" id="PF00046">
    <property type="entry name" value="Homeodomain"/>
    <property type="match status" value="1"/>
</dbReference>
<evidence type="ECO:0000256" key="1">
    <source>
        <dbReference type="ARBA" id="ARBA00004123"/>
    </source>
</evidence>
<keyword evidence="2" id="KW-0217">Developmental protein</keyword>
<dbReference type="InterPro" id="IPR020479">
    <property type="entry name" value="HD_metazoa"/>
</dbReference>
<dbReference type="InterPro" id="IPR042768">
    <property type="entry name" value="MNX1/Ceh-12"/>
</dbReference>
<proteinExistence type="predicted"/>
<reference evidence="11" key="1">
    <citation type="journal article" date="2016" name="Nature">
        <title>Genome evolution in the allotetraploid frog Xenopus laevis.</title>
        <authorList>
            <person name="Session A.M."/>
            <person name="Uno Y."/>
            <person name="Kwon T."/>
            <person name="Chapman J.A."/>
            <person name="Toyoda A."/>
            <person name="Takahashi S."/>
            <person name="Fukui A."/>
            <person name="Hikosaka A."/>
            <person name="Suzuki A."/>
            <person name="Kondo M."/>
            <person name="van Heeringen S.J."/>
            <person name="Quigley I."/>
            <person name="Heinz S."/>
            <person name="Ogino H."/>
            <person name="Ochi H."/>
            <person name="Hellsten U."/>
            <person name="Lyons J.B."/>
            <person name="Simakov O."/>
            <person name="Putnam N."/>
            <person name="Stites J."/>
            <person name="Kuroki Y."/>
            <person name="Tanaka T."/>
            <person name="Michiue T."/>
            <person name="Watanabe M."/>
            <person name="Bogdanovic O."/>
            <person name="Lister R."/>
            <person name="Georgiou G."/>
            <person name="Paranjpe S.S."/>
            <person name="van Kruijsbergen I."/>
            <person name="Shu S."/>
            <person name="Carlson J."/>
            <person name="Kinoshita T."/>
            <person name="Ohta Y."/>
            <person name="Mawaribuchi S."/>
            <person name="Jenkins J."/>
            <person name="Grimwood J."/>
            <person name="Schmutz J."/>
            <person name="Mitros T."/>
            <person name="Mozaffari S.V."/>
            <person name="Suzuki Y."/>
            <person name="Haramoto Y."/>
            <person name="Yamamoto T.S."/>
            <person name="Takagi C."/>
            <person name="Heald R."/>
            <person name="Miller K."/>
            <person name="Haudenschild C."/>
            <person name="Kitzman J."/>
            <person name="Nakayama T."/>
            <person name="Izutsu Y."/>
            <person name="Robert J."/>
            <person name="Fortriede J."/>
            <person name="Burns K."/>
            <person name="Lotay V."/>
            <person name="Karimi K."/>
            <person name="Yasuoka Y."/>
            <person name="Dichmann D.S."/>
            <person name="Flajnik M.F."/>
            <person name="Houston D.W."/>
            <person name="Shendure J."/>
            <person name="DuPasquier L."/>
            <person name="Vize P.D."/>
            <person name="Zorn A.M."/>
            <person name="Ito M."/>
            <person name="Marcotte E.M."/>
            <person name="Wallingford J.B."/>
            <person name="Ito Y."/>
            <person name="Asashima M."/>
            <person name="Ueno N."/>
            <person name="Matsuda Y."/>
            <person name="Veenstra G.J."/>
            <person name="Fujiyama A."/>
            <person name="Harland R.M."/>
            <person name="Taira M."/>
            <person name="Rokhsar D.S."/>
        </authorList>
    </citation>
    <scope>NUCLEOTIDE SEQUENCE [LARGE SCALE GENOMIC DNA]</scope>
    <source>
        <strain evidence="11">J</strain>
    </source>
</reference>
<feature type="region of interest" description="Disordered" evidence="8">
    <location>
        <begin position="65"/>
        <end position="134"/>
    </location>
</feature>
<feature type="compositionally biased region" description="Polar residues" evidence="8">
    <location>
        <begin position="123"/>
        <end position="134"/>
    </location>
</feature>
<dbReference type="PANTHER" id="PTHR24335:SF5">
    <property type="entry name" value="HOMEOBOX PROTEIN VED"/>
    <property type="match status" value="1"/>
</dbReference>
<evidence type="ECO:0000259" key="9">
    <source>
        <dbReference type="PROSITE" id="PS50071"/>
    </source>
</evidence>
<dbReference type="GO" id="GO:0000981">
    <property type="term" value="F:DNA-binding transcription factor activity, RNA polymerase II-specific"/>
    <property type="evidence" value="ECO:0007669"/>
    <property type="project" value="InterPro"/>
</dbReference>
<keyword evidence="4 6" id="KW-0371">Homeobox</keyword>
<evidence type="ECO:0000256" key="2">
    <source>
        <dbReference type="ARBA" id="ARBA00022473"/>
    </source>
</evidence>
<dbReference type="PROSITE" id="PS00027">
    <property type="entry name" value="HOMEOBOX_1"/>
    <property type="match status" value="1"/>
</dbReference>
<dbReference type="Proteomes" id="UP000694892">
    <property type="component" value="Chromosome 7L"/>
</dbReference>
<dbReference type="PANTHER" id="PTHR24335">
    <property type="entry name" value="MOTOR NEURON AND PANCREAS HOMEOBOX PROTEIN"/>
    <property type="match status" value="1"/>
</dbReference>
<keyword evidence="5 6" id="KW-0539">Nucleus</keyword>
<feature type="compositionally biased region" description="Polar residues" evidence="8">
    <location>
        <begin position="94"/>
        <end position="108"/>
    </location>
</feature>
<dbReference type="AlphaFoldDB" id="A0A974CGF2"/>